<feature type="coiled-coil region" evidence="1">
    <location>
        <begin position="157"/>
        <end position="230"/>
    </location>
</feature>
<dbReference type="Gene3D" id="1.25.40.10">
    <property type="entry name" value="Tetratricopeptide repeat domain"/>
    <property type="match status" value="1"/>
</dbReference>
<dbReference type="InterPro" id="IPR011990">
    <property type="entry name" value="TPR-like_helical_dom_sf"/>
</dbReference>
<dbReference type="HOGENOM" id="CLU_541271_0_0_1"/>
<evidence type="ECO:0000313" key="4">
    <source>
        <dbReference type="Proteomes" id="UP000011087"/>
    </source>
</evidence>
<accession>L1J8A8</accession>
<gene>
    <name evidence="2" type="ORF">GUITHDRAFT_139396</name>
</gene>
<dbReference type="EnsemblProtists" id="EKX44763">
    <property type="protein sequence ID" value="EKX44763"/>
    <property type="gene ID" value="GUITHDRAFT_139396"/>
</dbReference>
<dbReference type="Proteomes" id="UP000011087">
    <property type="component" value="Unassembled WGS sequence"/>
</dbReference>
<dbReference type="KEGG" id="gtt:GUITHDRAFT_139396"/>
<dbReference type="RefSeq" id="XP_005831743.1">
    <property type="nucleotide sequence ID" value="XM_005831686.1"/>
</dbReference>
<dbReference type="GeneID" id="17301538"/>
<dbReference type="AlphaFoldDB" id="L1J8A8"/>
<keyword evidence="1" id="KW-0175">Coiled coil</keyword>
<reference evidence="4" key="2">
    <citation type="submission" date="2012-11" db="EMBL/GenBank/DDBJ databases">
        <authorList>
            <person name="Kuo A."/>
            <person name="Curtis B.A."/>
            <person name="Tanifuji G."/>
            <person name="Burki F."/>
            <person name="Gruber A."/>
            <person name="Irimia M."/>
            <person name="Maruyama S."/>
            <person name="Arias M.C."/>
            <person name="Ball S.G."/>
            <person name="Gile G.H."/>
            <person name="Hirakawa Y."/>
            <person name="Hopkins J.F."/>
            <person name="Rensing S.A."/>
            <person name="Schmutz J."/>
            <person name="Symeonidi A."/>
            <person name="Elias M."/>
            <person name="Eveleigh R.J."/>
            <person name="Herman E.K."/>
            <person name="Klute M.J."/>
            <person name="Nakayama T."/>
            <person name="Obornik M."/>
            <person name="Reyes-Prieto A."/>
            <person name="Armbrust E.V."/>
            <person name="Aves S.J."/>
            <person name="Beiko R.G."/>
            <person name="Coutinho P."/>
            <person name="Dacks J.B."/>
            <person name="Durnford D.G."/>
            <person name="Fast N.M."/>
            <person name="Green B.R."/>
            <person name="Grisdale C."/>
            <person name="Hempe F."/>
            <person name="Henrissat B."/>
            <person name="Hoppner M.P."/>
            <person name="Ishida K.-I."/>
            <person name="Kim E."/>
            <person name="Koreny L."/>
            <person name="Kroth P.G."/>
            <person name="Liu Y."/>
            <person name="Malik S.-B."/>
            <person name="Maier U.G."/>
            <person name="McRose D."/>
            <person name="Mock T."/>
            <person name="Neilson J.A."/>
            <person name="Onodera N.T."/>
            <person name="Poole A.M."/>
            <person name="Pritham E.J."/>
            <person name="Richards T.A."/>
            <person name="Rocap G."/>
            <person name="Roy S.W."/>
            <person name="Sarai C."/>
            <person name="Schaack S."/>
            <person name="Shirato S."/>
            <person name="Slamovits C.H."/>
            <person name="Spencer D.F."/>
            <person name="Suzuki S."/>
            <person name="Worden A.Z."/>
            <person name="Zauner S."/>
            <person name="Barry K."/>
            <person name="Bell C."/>
            <person name="Bharti A.K."/>
            <person name="Crow J.A."/>
            <person name="Grimwood J."/>
            <person name="Kramer R."/>
            <person name="Lindquist E."/>
            <person name="Lucas S."/>
            <person name="Salamov A."/>
            <person name="McFadden G.I."/>
            <person name="Lane C.E."/>
            <person name="Keeling P.J."/>
            <person name="Gray M.W."/>
            <person name="Grigoriev I.V."/>
            <person name="Archibald J.M."/>
        </authorList>
    </citation>
    <scope>NUCLEOTIDE SEQUENCE</scope>
    <source>
        <strain evidence="4">CCMP2712</strain>
    </source>
</reference>
<reference evidence="2 4" key="1">
    <citation type="journal article" date="2012" name="Nature">
        <title>Algal genomes reveal evolutionary mosaicism and the fate of nucleomorphs.</title>
        <authorList>
            <consortium name="DOE Joint Genome Institute"/>
            <person name="Curtis B.A."/>
            <person name="Tanifuji G."/>
            <person name="Burki F."/>
            <person name="Gruber A."/>
            <person name="Irimia M."/>
            <person name="Maruyama S."/>
            <person name="Arias M.C."/>
            <person name="Ball S.G."/>
            <person name="Gile G.H."/>
            <person name="Hirakawa Y."/>
            <person name="Hopkins J.F."/>
            <person name="Kuo A."/>
            <person name="Rensing S.A."/>
            <person name="Schmutz J."/>
            <person name="Symeonidi A."/>
            <person name="Elias M."/>
            <person name="Eveleigh R.J."/>
            <person name="Herman E.K."/>
            <person name="Klute M.J."/>
            <person name="Nakayama T."/>
            <person name="Obornik M."/>
            <person name="Reyes-Prieto A."/>
            <person name="Armbrust E.V."/>
            <person name="Aves S.J."/>
            <person name="Beiko R.G."/>
            <person name="Coutinho P."/>
            <person name="Dacks J.B."/>
            <person name="Durnford D.G."/>
            <person name="Fast N.M."/>
            <person name="Green B.R."/>
            <person name="Grisdale C.J."/>
            <person name="Hempel F."/>
            <person name="Henrissat B."/>
            <person name="Hoppner M.P."/>
            <person name="Ishida K."/>
            <person name="Kim E."/>
            <person name="Koreny L."/>
            <person name="Kroth P.G."/>
            <person name="Liu Y."/>
            <person name="Malik S.B."/>
            <person name="Maier U.G."/>
            <person name="McRose D."/>
            <person name="Mock T."/>
            <person name="Neilson J.A."/>
            <person name="Onodera N.T."/>
            <person name="Poole A.M."/>
            <person name="Pritham E.J."/>
            <person name="Richards T.A."/>
            <person name="Rocap G."/>
            <person name="Roy S.W."/>
            <person name="Sarai C."/>
            <person name="Schaack S."/>
            <person name="Shirato S."/>
            <person name="Slamovits C.H."/>
            <person name="Spencer D.F."/>
            <person name="Suzuki S."/>
            <person name="Worden A.Z."/>
            <person name="Zauner S."/>
            <person name="Barry K."/>
            <person name="Bell C."/>
            <person name="Bharti A.K."/>
            <person name="Crow J.A."/>
            <person name="Grimwood J."/>
            <person name="Kramer R."/>
            <person name="Lindquist E."/>
            <person name="Lucas S."/>
            <person name="Salamov A."/>
            <person name="McFadden G.I."/>
            <person name="Lane C.E."/>
            <person name="Keeling P.J."/>
            <person name="Gray M.W."/>
            <person name="Grigoriev I.V."/>
            <person name="Archibald J.M."/>
        </authorList>
    </citation>
    <scope>NUCLEOTIDE SEQUENCE</scope>
    <source>
        <strain evidence="2 4">CCMP2712</strain>
    </source>
</reference>
<dbReference type="SUPFAM" id="SSF48452">
    <property type="entry name" value="TPR-like"/>
    <property type="match status" value="1"/>
</dbReference>
<keyword evidence="4" id="KW-1185">Reference proteome</keyword>
<proteinExistence type="predicted"/>
<organism evidence="2">
    <name type="scientific">Guillardia theta (strain CCMP2712)</name>
    <name type="common">Cryptophyte</name>
    <dbReference type="NCBI Taxonomy" id="905079"/>
    <lineage>
        <taxon>Eukaryota</taxon>
        <taxon>Cryptophyceae</taxon>
        <taxon>Pyrenomonadales</taxon>
        <taxon>Geminigeraceae</taxon>
        <taxon>Guillardia</taxon>
    </lineage>
</organism>
<evidence type="ECO:0000313" key="2">
    <source>
        <dbReference type="EMBL" id="EKX44763.1"/>
    </source>
</evidence>
<evidence type="ECO:0000313" key="3">
    <source>
        <dbReference type="EnsemblProtists" id="EKX44763"/>
    </source>
</evidence>
<evidence type="ECO:0000256" key="1">
    <source>
        <dbReference type="SAM" id="Coils"/>
    </source>
</evidence>
<dbReference type="EMBL" id="JH993002">
    <property type="protein sequence ID" value="EKX44763.1"/>
    <property type="molecule type" value="Genomic_DNA"/>
</dbReference>
<dbReference type="PaxDb" id="55529-EKX44763"/>
<protein>
    <submittedName>
        <fullName evidence="2 3">Uncharacterized protein</fullName>
    </submittedName>
</protein>
<sequence>MEILLLRGAKNVGSKLMSTDDANCVDEEEINQHDKVWKGGAPRVRTGKSDSAMEVSDVGKIVKQQLSLMNFGGEGQIGKSLKSIPEKATAWCNNYLKPVMKETLLCPKRQEVVTMKQIHLMMLRDQVQMQMMSIGLNKLLHRLRARAATGNVKTRVKETAEQIRLRAEKQLEETRRSFLLNLNPGAWEKMADEGFFQKAEDEEEYEKKYEEEYKEEYKEEYEEIRGEKERDAEWGGRSYLDETGQRHLQSLQSAEFLWDRRRMSIEARQQGGQEYGLTAEDEERLAASLVLRAQSLCNYALDGATHPSMSGRQAFDDAEENLSMAIDIRAKLKDATLAEASQAMGYLHYTRGTCILEDPPKEKYTNNPNDTPSSLYLKALEPYFEALAMYVQRDGEDAETTIRMHCNIALVYGQLSRADPCQYIESAEQWYKKALEEQTRVFGRTHRRTRRLLEDLGVIQQRKSQMQADLDRGRSSRQAGLSLVFLMMVVDDDDECGIFVVIQK</sequence>
<reference evidence="3" key="3">
    <citation type="submission" date="2015-06" db="UniProtKB">
        <authorList>
            <consortium name="EnsemblProtists"/>
        </authorList>
    </citation>
    <scope>IDENTIFICATION</scope>
</reference>
<name>L1J8A8_GUITC</name>